<gene>
    <name evidence="2" type="ORF">KME25_12215</name>
</gene>
<reference evidence="2" key="2">
    <citation type="journal article" date="2022" name="Microbiol. Resour. Announc.">
        <title>Metagenome Sequencing to Explore Phylogenomics of Terrestrial Cyanobacteria.</title>
        <authorList>
            <person name="Ward R.D."/>
            <person name="Stajich J.E."/>
            <person name="Johansen J.R."/>
            <person name="Huntemann M."/>
            <person name="Clum A."/>
            <person name="Foster B."/>
            <person name="Foster B."/>
            <person name="Roux S."/>
            <person name="Palaniappan K."/>
            <person name="Varghese N."/>
            <person name="Mukherjee S."/>
            <person name="Reddy T.B.K."/>
            <person name="Daum C."/>
            <person name="Copeland A."/>
            <person name="Chen I.A."/>
            <person name="Ivanova N.N."/>
            <person name="Kyrpides N.C."/>
            <person name="Shapiro N."/>
            <person name="Eloe-Fadrosh E.A."/>
            <person name="Pietrasiak N."/>
        </authorList>
    </citation>
    <scope>NUCLEOTIDE SEQUENCE</scope>
    <source>
        <strain evidence="2">CPER-KK1</strain>
    </source>
</reference>
<sequence length="74" mass="8298">MSEQTQQDLITKVQELEARLEASLDAIAHLVKAVEYLRMNDSQGIFDLDLAKHALNEAGYQDALPTALPDWQSE</sequence>
<dbReference type="Proteomes" id="UP000753908">
    <property type="component" value="Unassembled WGS sequence"/>
</dbReference>
<keyword evidence="1" id="KW-0175">Coiled coil</keyword>
<proteinExistence type="predicted"/>
<protein>
    <submittedName>
        <fullName evidence="2">Uncharacterized protein</fullName>
    </submittedName>
</protein>
<dbReference type="EMBL" id="JAHHIF010000013">
    <property type="protein sequence ID" value="MBW4545194.1"/>
    <property type="molecule type" value="Genomic_DNA"/>
</dbReference>
<evidence type="ECO:0000256" key="1">
    <source>
        <dbReference type="SAM" id="Coils"/>
    </source>
</evidence>
<evidence type="ECO:0000313" key="2">
    <source>
        <dbReference type="EMBL" id="MBW4545194.1"/>
    </source>
</evidence>
<feature type="coiled-coil region" evidence="1">
    <location>
        <begin position="6"/>
        <end position="33"/>
    </location>
</feature>
<name>A0A951PL64_9CYAN</name>
<comment type="caution">
    <text evidence="2">The sequence shown here is derived from an EMBL/GenBank/DDBJ whole genome shotgun (WGS) entry which is preliminary data.</text>
</comment>
<evidence type="ECO:0000313" key="3">
    <source>
        <dbReference type="Proteomes" id="UP000753908"/>
    </source>
</evidence>
<reference evidence="2" key="1">
    <citation type="submission" date="2021-05" db="EMBL/GenBank/DDBJ databases">
        <authorList>
            <person name="Pietrasiak N."/>
            <person name="Ward R."/>
            <person name="Stajich J.E."/>
            <person name="Kurbessoian T."/>
        </authorList>
    </citation>
    <scope>NUCLEOTIDE SEQUENCE</scope>
    <source>
        <strain evidence="2">CPER-KK1</strain>
    </source>
</reference>
<organism evidence="2 3">
    <name type="scientific">Symplocastrum torsivum CPER-KK1</name>
    <dbReference type="NCBI Taxonomy" id="450513"/>
    <lineage>
        <taxon>Bacteria</taxon>
        <taxon>Bacillati</taxon>
        <taxon>Cyanobacteriota</taxon>
        <taxon>Cyanophyceae</taxon>
        <taxon>Oscillatoriophycideae</taxon>
        <taxon>Oscillatoriales</taxon>
        <taxon>Microcoleaceae</taxon>
        <taxon>Symplocastrum</taxon>
    </lineage>
</organism>
<dbReference type="AlphaFoldDB" id="A0A951PL64"/>
<accession>A0A951PL64</accession>